<accession>A0ACC2TLN8</accession>
<sequence>MAAARYTLVKEKIEEFRELEEESVELRECYELLEKKPSTVEGMLNSQFSDLGFSSLSIIKMPTNSTDEVKIQNFNPVEVVKKLKSALERQGQAATIDNMKTLIFSFTHQN</sequence>
<evidence type="ECO:0000313" key="1">
    <source>
        <dbReference type="EMBL" id="KAJ9075640.1"/>
    </source>
</evidence>
<evidence type="ECO:0000313" key="2">
    <source>
        <dbReference type="Proteomes" id="UP001165960"/>
    </source>
</evidence>
<keyword evidence="2" id="KW-1185">Reference proteome</keyword>
<organism evidence="1 2">
    <name type="scientific">Entomophthora muscae</name>
    <dbReference type="NCBI Taxonomy" id="34485"/>
    <lineage>
        <taxon>Eukaryota</taxon>
        <taxon>Fungi</taxon>
        <taxon>Fungi incertae sedis</taxon>
        <taxon>Zoopagomycota</taxon>
        <taxon>Entomophthoromycotina</taxon>
        <taxon>Entomophthoromycetes</taxon>
        <taxon>Entomophthorales</taxon>
        <taxon>Entomophthoraceae</taxon>
        <taxon>Entomophthora</taxon>
    </lineage>
</organism>
<gene>
    <name evidence="1" type="ORF">DSO57_1033981</name>
</gene>
<name>A0ACC2TLN8_9FUNG</name>
<proteinExistence type="predicted"/>
<dbReference type="Proteomes" id="UP001165960">
    <property type="component" value="Unassembled WGS sequence"/>
</dbReference>
<comment type="caution">
    <text evidence="1">The sequence shown here is derived from an EMBL/GenBank/DDBJ whole genome shotgun (WGS) entry which is preliminary data.</text>
</comment>
<protein>
    <submittedName>
        <fullName evidence="1">Uncharacterized protein</fullName>
    </submittedName>
</protein>
<reference evidence="1" key="1">
    <citation type="submission" date="2022-04" db="EMBL/GenBank/DDBJ databases">
        <title>Genome of the entomopathogenic fungus Entomophthora muscae.</title>
        <authorList>
            <person name="Elya C."/>
            <person name="Lovett B.R."/>
            <person name="Lee E."/>
            <person name="Macias A.M."/>
            <person name="Hajek A.E."/>
            <person name="De Bivort B.L."/>
            <person name="Kasson M.T."/>
            <person name="De Fine Licht H.H."/>
            <person name="Stajich J.E."/>
        </authorList>
    </citation>
    <scope>NUCLEOTIDE SEQUENCE</scope>
    <source>
        <strain evidence="1">Berkeley</strain>
    </source>
</reference>
<dbReference type="EMBL" id="QTSX02002405">
    <property type="protein sequence ID" value="KAJ9075640.1"/>
    <property type="molecule type" value="Genomic_DNA"/>
</dbReference>